<dbReference type="Gene3D" id="3.20.20.220">
    <property type="match status" value="1"/>
</dbReference>
<dbReference type="EMBL" id="JBHTIR010001169">
    <property type="protein sequence ID" value="MFD0852224.1"/>
    <property type="molecule type" value="Genomic_DNA"/>
</dbReference>
<reference evidence="3" key="1">
    <citation type="journal article" date="2019" name="Int. J. Syst. Evol. Microbiol.">
        <title>The Global Catalogue of Microorganisms (GCM) 10K type strain sequencing project: providing services to taxonomists for standard genome sequencing and annotation.</title>
        <authorList>
            <consortium name="The Broad Institute Genomics Platform"/>
            <consortium name="The Broad Institute Genome Sequencing Center for Infectious Disease"/>
            <person name="Wu L."/>
            <person name="Ma J."/>
        </authorList>
    </citation>
    <scope>NUCLEOTIDE SEQUENCE [LARGE SCALE GENOMIC DNA]</scope>
    <source>
        <strain evidence="3">JCM 31696</strain>
    </source>
</reference>
<sequence length="108" mass="11553">MLRQALLAASRSGGVRKLVETAPLSRDVVRRFIAGETTDDALRVSGYLTGEGLLVSLDVLGEDVQDMAQAMDTVKHYVELLERLASAGLTPRAEVSLKLTAVGQGLDE</sequence>
<protein>
    <submittedName>
        <fullName evidence="2">Proline dehydrogenase</fullName>
    </submittedName>
</protein>
<evidence type="ECO:0000313" key="3">
    <source>
        <dbReference type="Proteomes" id="UP001597083"/>
    </source>
</evidence>
<keyword evidence="3" id="KW-1185">Reference proteome</keyword>
<name>A0ABW3CCK6_9ACTN</name>
<comment type="caution">
    <text evidence="2">The sequence shown here is derived from an EMBL/GenBank/DDBJ whole genome shotgun (WGS) entry which is preliminary data.</text>
</comment>
<keyword evidence="1" id="KW-0560">Oxidoreductase</keyword>
<organism evidence="2 3">
    <name type="scientific">Actinomadura adrarensis</name>
    <dbReference type="NCBI Taxonomy" id="1819600"/>
    <lineage>
        <taxon>Bacteria</taxon>
        <taxon>Bacillati</taxon>
        <taxon>Actinomycetota</taxon>
        <taxon>Actinomycetes</taxon>
        <taxon>Streptosporangiales</taxon>
        <taxon>Thermomonosporaceae</taxon>
        <taxon>Actinomadura</taxon>
    </lineage>
</organism>
<feature type="non-terminal residue" evidence="2">
    <location>
        <position position="108"/>
    </location>
</feature>
<dbReference type="SUPFAM" id="SSF51730">
    <property type="entry name" value="FAD-linked oxidoreductase"/>
    <property type="match status" value="1"/>
</dbReference>
<evidence type="ECO:0000256" key="1">
    <source>
        <dbReference type="ARBA" id="ARBA00023002"/>
    </source>
</evidence>
<gene>
    <name evidence="2" type="ORF">ACFQ07_08325</name>
</gene>
<accession>A0ABW3CCK6</accession>
<proteinExistence type="predicted"/>
<evidence type="ECO:0000313" key="2">
    <source>
        <dbReference type="EMBL" id="MFD0852224.1"/>
    </source>
</evidence>
<dbReference type="Proteomes" id="UP001597083">
    <property type="component" value="Unassembled WGS sequence"/>
</dbReference>
<dbReference type="InterPro" id="IPR029041">
    <property type="entry name" value="FAD-linked_oxidoreductase-like"/>
</dbReference>